<sequence>MDDGADHGDGGLGSGPLGDYFVGVPADDQTLQESTPWVSPGMMFSDFMAGDELDADFGRSHFLEEITAIMQEDDADRRRCQSSGTQAPLDVDLNEPPTMPAADHFALGGTPPSAYTAASHSVAGPSRAPVQPRPSA</sequence>
<proteinExistence type="predicted"/>
<protein>
    <submittedName>
        <fullName evidence="2">Uncharacterized protein</fullName>
    </submittedName>
</protein>
<accession>A0A6B9VCP3</accession>
<name>A0A6B9VCP3_ARAHY</name>
<reference evidence="2 3" key="1">
    <citation type="submission" date="2020-01" db="EMBL/GenBank/DDBJ databases">
        <title>Genome sequence of Arachis hypogaea, cultivar Shitouqi.</title>
        <authorList>
            <person name="Zhuang W."/>
            <person name="Chen H."/>
            <person name="Varshney R."/>
            <person name="Wang D."/>
            <person name="Ming R."/>
        </authorList>
    </citation>
    <scope>NUCLEOTIDE SEQUENCE [LARGE SCALE GENOMIC DNA]</scope>
    <source>
        <tissue evidence="2">Young leaf</tissue>
    </source>
</reference>
<evidence type="ECO:0000313" key="2">
    <source>
        <dbReference type="EMBL" id="QHN79390.1"/>
    </source>
</evidence>
<dbReference type="Proteomes" id="UP000464620">
    <property type="component" value="Chromosome B09"/>
</dbReference>
<dbReference type="AlphaFoldDB" id="A0A6B9VCP3"/>
<gene>
    <name evidence="2" type="ORF">DS421_19g669670</name>
</gene>
<evidence type="ECO:0000256" key="1">
    <source>
        <dbReference type="SAM" id="MobiDB-lite"/>
    </source>
</evidence>
<dbReference type="EMBL" id="CP031001">
    <property type="protein sequence ID" value="QHN79390.1"/>
    <property type="molecule type" value="Genomic_DNA"/>
</dbReference>
<feature type="region of interest" description="Disordered" evidence="1">
    <location>
        <begin position="72"/>
        <end position="136"/>
    </location>
</feature>
<evidence type="ECO:0000313" key="3">
    <source>
        <dbReference type="Proteomes" id="UP000464620"/>
    </source>
</evidence>
<organism evidence="2 3">
    <name type="scientific">Arachis hypogaea</name>
    <name type="common">Peanut</name>
    <dbReference type="NCBI Taxonomy" id="3818"/>
    <lineage>
        <taxon>Eukaryota</taxon>
        <taxon>Viridiplantae</taxon>
        <taxon>Streptophyta</taxon>
        <taxon>Embryophyta</taxon>
        <taxon>Tracheophyta</taxon>
        <taxon>Spermatophyta</taxon>
        <taxon>Magnoliopsida</taxon>
        <taxon>eudicotyledons</taxon>
        <taxon>Gunneridae</taxon>
        <taxon>Pentapetalae</taxon>
        <taxon>rosids</taxon>
        <taxon>fabids</taxon>
        <taxon>Fabales</taxon>
        <taxon>Fabaceae</taxon>
        <taxon>Papilionoideae</taxon>
        <taxon>50 kb inversion clade</taxon>
        <taxon>dalbergioids sensu lato</taxon>
        <taxon>Dalbergieae</taxon>
        <taxon>Pterocarpus clade</taxon>
        <taxon>Arachis</taxon>
    </lineage>
</organism>